<name>A0ABT6AXZ1_9BURK</name>
<sequence length="331" mass="34884">MTNSQRTTRSVVVVGFEGVQSLDVVGPMEVFAVANLHSPAGRKPYQVTLATQAGGELGTHAGLRLAGAAALADLPARTDTLVVAGGSEASLRRAAADPELIAWLQSRARRTRRIASVCTGAFVLAAAGLLDGRRATTHWNACGLLQALRPAVRVEPDAIFVADPPIYTSAGVTAGIDLCLSLVEADCGPELALAVARELVLFLRRPGGQSQFSTGLQLQGSATPRLRALLAAIIDDPRGDLRGPALAARAGMSERTLARAFARETGGPPARFVEGARAERAKALLETTAWPLERIAERSGFGSVDALHRVFRKRVGTSPGDYRERFGPVRA</sequence>
<dbReference type="Pfam" id="PF12833">
    <property type="entry name" value="HTH_18"/>
    <property type="match status" value="1"/>
</dbReference>
<dbReference type="InterPro" id="IPR009057">
    <property type="entry name" value="Homeodomain-like_sf"/>
</dbReference>
<keyword evidence="1" id="KW-0805">Transcription regulation</keyword>
<dbReference type="PANTHER" id="PTHR43130:SF3">
    <property type="entry name" value="HTH-TYPE TRANSCRIPTIONAL REGULATOR RV1931C"/>
    <property type="match status" value="1"/>
</dbReference>
<dbReference type="PROSITE" id="PS00041">
    <property type="entry name" value="HTH_ARAC_FAMILY_1"/>
    <property type="match status" value="1"/>
</dbReference>
<dbReference type="InterPro" id="IPR018060">
    <property type="entry name" value="HTH_AraC"/>
</dbReference>
<reference evidence="5 6" key="1">
    <citation type="submission" date="2023-03" db="EMBL/GenBank/DDBJ databases">
        <title>Draft assemblies of triclosan tolerant bacteria isolated from returned activated sludge.</title>
        <authorList>
            <person name="Van Hamelsveld S."/>
        </authorList>
    </citation>
    <scope>NUCLEOTIDE SEQUENCE [LARGE SCALE GENOMIC DNA]</scope>
    <source>
        <strain evidence="5 6">GW210010_S58</strain>
    </source>
</reference>
<gene>
    <name evidence="5" type="ORF">P3W85_31750</name>
</gene>
<dbReference type="InterPro" id="IPR002818">
    <property type="entry name" value="DJ-1/PfpI"/>
</dbReference>
<proteinExistence type="predicted"/>
<dbReference type="EMBL" id="JARJLM010000513">
    <property type="protein sequence ID" value="MDF3837490.1"/>
    <property type="molecule type" value="Genomic_DNA"/>
</dbReference>
<keyword evidence="6" id="KW-1185">Reference proteome</keyword>
<evidence type="ECO:0000313" key="5">
    <source>
        <dbReference type="EMBL" id="MDF3837490.1"/>
    </source>
</evidence>
<dbReference type="RefSeq" id="WP_276267678.1">
    <property type="nucleotide sequence ID" value="NZ_JARJLM010000513.1"/>
</dbReference>
<dbReference type="InterPro" id="IPR052158">
    <property type="entry name" value="INH-QAR"/>
</dbReference>
<dbReference type="SMART" id="SM00342">
    <property type="entry name" value="HTH_ARAC"/>
    <property type="match status" value="1"/>
</dbReference>
<dbReference type="SUPFAM" id="SSF52317">
    <property type="entry name" value="Class I glutamine amidotransferase-like"/>
    <property type="match status" value="1"/>
</dbReference>
<dbReference type="Pfam" id="PF01965">
    <property type="entry name" value="DJ-1_PfpI"/>
    <property type="match status" value="1"/>
</dbReference>
<evidence type="ECO:0000256" key="2">
    <source>
        <dbReference type="ARBA" id="ARBA00023125"/>
    </source>
</evidence>
<dbReference type="InterPro" id="IPR018062">
    <property type="entry name" value="HTH_AraC-typ_CS"/>
</dbReference>
<dbReference type="SUPFAM" id="SSF46689">
    <property type="entry name" value="Homeodomain-like"/>
    <property type="match status" value="2"/>
</dbReference>
<protein>
    <submittedName>
        <fullName evidence="5">DJ-1/PfpI family protein</fullName>
    </submittedName>
</protein>
<evidence type="ECO:0000259" key="4">
    <source>
        <dbReference type="PROSITE" id="PS01124"/>
    </source>
</evidence>
<evidence type="ECO:0000313" key="6">
    <source>
        <dbReference type="Proteomes" id="UP001216674"/>
    </source>
</evidence>
<dbReference type="InterPro" id="IPR029062">
    <property type="entry name" value="Class_I_gatase-like"/>
</dbReference>
<evidence type="ECO:0000256" key="1">
    <source>
        <dbReference type="ARBA" id="ARBA00023015"/>
    </source>
</evidence>
<dbReference type="Proteomes" id="UP001216674">
    <property type="component" value="Unassembled WGS sequence"/>
</dbReference>
<keyword evidence="3" id="KW-0804">Transcription</keyword>
<evidence type="ECO:0000256" key="3">
    <source>
        <dbReference type="ARBA" id="ARBA00023163"/>
    </source>
</evidence>
<dbReference type="Gene3D" id="1.10.10.60">
    <property type="entry name" value="Homeodomain-like"/>
    <property type="match status" value="1"/>
</dbReference>
<organism evidence="5 6">
    <name type="scientific">Cupriavidus basilensis</name>
    <dbReference type="NCBI Taxonomy" id="68895"/>
    <lineage>
        <taxon>Bacteria</taxon>
        <taxon>Pseudomonadati</taxon>
        <taxon>Pseudomonadota</taxon>
        <taxon>Betaproteobacteria</taxon>
        <taxon>Burkholderiales</taxon>
        <taxon>Burkholderiaceae</taxon>
        <taxon>Cupriavidus</taxon>
    </lineage>
</organism>
<comment type="caution">
    <text evidence="5">The sequence shown here is derived from an EMBL/GenBank/DDBJ whole genome shotgun (WGS) entry which is preliminary data.</text>
</comment>
<keyword evidence="2" id="KW-0238">DNA-binding</keyword>
<accession>A0ABT6AXZ1</accession>
<feature type="domain" description="HTH araC/xylS-type" evidence="4">
    <location>
        <begin position="224"/>
        <end position="325"/>
    </location>
</feature>
<dbReference type="PANTHER" id="PTHR43130">
    <property type="entry name" value="ARAC-FAMILY TRANSCRIPTIONAL REGULATOR"/>
    <property type="match status" value="1"/>
</dbReference>
<dbReference type="PROSITE" id="PS01124">
    <property type="entry name" value="HTH_ARAC_FAMILY_2"/>
    <property type="match status" value="1"/>
</dbReference>
<dbReference type="Gene3D" id="3.40.50.880">
    <property type="match status" value="1"/>
</dbReference>
<dbReference type="CDD" id="cd03137">
    <property type="entry name" value="GATase1_AraC_1"/>
    <property type="match status" value="1"/>
</dbReference>